<name>A0A6M2E224_9ACAR</name>
<evidence type="ECO:0000256" key="1">
    <source>
        <dbReference type="SAM" id="SignalP"/>
    </source>
</evidence>
<organism evidence="2">
    <name type="scientific">Amblyomma tuberculatum</name>
    <dbReference type="NCBI Taxonomy" id="48802"/>
    <lineage>
        <taxon>Eukaryota</taxon>
        <taxon>Metazoa</taxon>
        <taxon>Ecdysozoa</taxon>
        <taxon>Arthropoda</taxon>
        <taxon>Chelicerata</taxon>
        <taxon>Arachnida</taxon>
        <taxon>Acari</taxon>
        <taxon>Parasitiformes</taxon>
        <taxon>Ixodida</taxon>
        <taxon>Ixodoidea</taxon>
        <taxon>Ixodidae</taxon>
        <taxon>Amblyomminae</taxon>
        <taxon>Amblyomma</taxon>
    </lineage>
</organism>
<dbReference type="SUPFAM" id="SSF57184">
    <property type="entry name" value="Growth factor receptor domain"/>
    <property type="match status" value="1"/>
</dbReference>
<feature type="chain" id="PRO_5027074165" evidence="1">
    <location>
        <begin position="21"/>
        <end position="109"/>
    </location>
</feature>
<dbReference type="Gene3D" id="4.10.40.20">
    <property type="match status" value="1"/>
</dbReference>
<dbReference type="AlphaFoldDB" id="A0A6M2E224"/>
<dbReference type="EMBL" id="GIDH01000450">
    <property type="protein sequence ID" value="NOV52393.1"/>
    <property type="molecule type" value="Transcribed_RNA"/>
</dbReference>
<protein>
    <submittedName>
        <fullName evidence="2">Putative metastriate insulin growth factor binding protein</fullName>
    </submittedName>
</protein>
<keyword evidence="1" id="KW-0732">Signal</keyword>
<reference evidence="2" key="1">
    <citation type="submission" date="2019-12" db="EMBL/GenBank/DDBJ databases">
        <title>The sialotranscriptome of the gopher-tortoise tick, Amblyomma tuberculatum.</title>
        <authorList>
            <person name="Karim S."/>
            <person name="Andersen J."/>
            <person name="Kumar D."/>
            <person name="Adamson S."/>
            <person name="Ennen J."/>
            <person name="Qualis C.P."/>
            <person name="Ribeiro J.M.C."/>
        </authorList>
    </citation>
    <scope>NUCLEOTIDE SEQUENCE</scope>
    <source>
        <strain evidence="2">Removed</strain>
        <tissue evidence="2">Salivary glands</tissue>
    </source>
</reference>
<accession>A0A6M2E224</accession>
<evidence type="ECO:0000313" key="2">
    <source>
        <dbReference type="EMBL" id="NOV52393.1"/>
    </source>
</evidence>
<sequence>MKIVAVLAVIVAVAVVSAWAASPPNCAGVKCDPSTCPVVQCSCGSRKDYCGCCDYCYKCPGEECRRLFRNPCSVGYHCVLDDPEKRILPGGRGHCKPRPAAAAEHVHHS</sequence>
<proteinExistence type="predicted"/>
<feature type="signal peptide" evidence="1">
    <location>
        <begin position="1"/>
        <end position="20"/>
    </location>
</feature>
<dbReference type="InterPro" id="IPR009030">
    <property type="entry name" value="Growth_fac_rcpt_cys_sf"/>
</dbReference>